<dbReference type="Gene3D" id="3.40.50.150">
    <property type="entry name" value="Vaccinia Virus protein VP39"/>
    <property type="match status" value="1"/>
</dbReference>
<name>A0A6N2TS35_9FIRM</name>
<evidence type="ECO:0000313" key="2">
    <source>
        <dbReference type="EMBL" id="VYT07433.1"/>
    </source>
</evidence>
<proteinExistence type="predicted"/>
<dbReference type="NCBIfam" id="TIGR01444">
    <property type="entry name" value="fkbM_fam"/>
    <property type="match status" value="1"/>
</dbReference>
<dbReference type="SUPFAM" id="SSF53335">
    <property type="entry name" value="S-adenosyl-L-methionine-dependent methyltransferases"/>
    <property type="match status" value="1"/>
</dbReference>
<dbReference type="InterPro" id="IPR029063">
    <property type="entry name" value="SAM-dependent_MTases_sf"/>
</dbReference>
<protein>
    <recommendedName>
        <fullName evidence="1">Methyltransferase FkbM domain-containing protein</fullName>
    </recommendedName>
</protein>
<dbReference type="PANTHER" id="PTHR34203:SF15">
    <property type="entry name" value="SLL1173 PROTEIN"/>
    <property type="match status" value="1"/>
</dbReference>
<accession>A0A6N2TS35</accession>
<dbReference type="InterPro" id="IPR052514">
    <property type="entry name" value="SAM-dependent_MTase"/>
</dbReference>
<dbReference type="InterPro" id="IPR006342">
    <property type="entry name" value="FkbM_mtfrase"/>
</dbReference>
<gene>
    <name evidence="2" type="ORF">AULFYP135_01533</name>
</gene>
<dbReference type="Pfam" id="PF05050">
    <property type="entry name" value="Methyltransf_21"/>
    <property type="match status" value="1"/>
</dbReference>
<organism evidence="2">
    <name type="scientific">uncultured Anaerotruncus sp</name>
    <dbReference type="NCBI Taxonomy" id="905011"/>
    <lineage>
        <taxon>Bacteria</taxon>
        <taxon>Bacillati</taxon>
        <taxon>Bacillota</taxon>
        <taxon>Clostridia</taxon>
        <taxon>Eubacteriales</taxon>
        <taxon>Oscillospiraceae</taxon>
        <taxon>Anaerotruncus</taxon>
        <taxon>environmental samples</taxon>
    </lineage>
</organism>
<dbReference type="AlphaFoldDB" id="A0A6N2TS35"/>
<feature type="domain" description="Methyltransferase FkbM" evidence="1">
    <location>
        <begin position="187"/>
        <end position="326"/>
    </location>
</feature>
<sequence>MILSLLRERESLWDILRRETRPIYLYGMGDGAQKALTAAAQFGIPIAGVFASDGYVRGQSFAGFPVKTLGQVEAEAGEPVILLCFAAFQPELMDWIHTLGQRHTLYVPDLPVVGEELFTWEYAATHEGELDQVYRLLADERSRQVLVDLLDFKVSGKLCYLDRCTSQRAEDLGPAVLHLTGKERCLDLGAFDGDTLAELQQIAGGWAHAIAVEPDPKNYRRLLDRAQREGYGDLECHNLAVSGQPGKLRFRAKEGRHCALTQAGKGVVPVETVDNLLAGRPVTYMKLDVEGEELAALRGAAKSIRRWGPKLSVAAYHRSEDLFQLPLYLHSLRPDYRFYLRKHPYIPAWEIILYGVKTTKNEENPA</sequence>
<dbReference type="EMBL" id="CACRSL010000003">
    <property type="protein sequence ID" value="VYT07433.1"/>
    <property type="molecule type" value="Genomic_DNA"/>
</dbReference>
<dbReference type="PANTHER" id="PTHR34203">
    <property type="entry name" value="METHYLTRANSFERASE, FKBM FAMILY PROTEIN"/>
    <property type="match status" value="1"/>
</dbReference>
<reference evidence="2" key="1">
    <citation type="submission" date="2019-11" db="EMBL/GenBank/DDBJ databases">
        <authorList>
            <person name="Feng L."/>
        </authorList>
    </citation>
    <scope>NUCLEOTIDE SEQUENCE</scope>
    <source>
        <strain evidence="2">AundefinedLFYP135</strain>
    </source>
</reference>
<evidence type="ECO:0000259" key="1">
    <source>
        <dbReference type="Pfam" id="PF05050"/>
    </source>
</evidence>